<keyword evidence="1" id="KW-0805">Transcription regulation</keyword>
<dbReference type="EMBL" id="JBHSWI010000001">
    <property type="protein sequence ID" value="MFC6645361.1"/>
    <property type="molecule type" value="Genomic_DNA"/>
</dbReference>
<dbReference type="PANTHER" id="PTHR30363:SF44">
    <property type="entry name" value="AGA OPERON TRANSCRIPTIONAL REPRESSOR-RELATED"/>
    <property type="match status" value="1"/>
</dbReference>
<organism evidence="4 5">
    <name type="scientific">Granulicella cerasi</name>
    <dbReference type="NCBI Taxonomy" id="741063"/>
    <lineage>
        <taxon>Bacteria</taxon>
        <taxon>Pseudomonadati</taxon>
        <taxon>Acidobacteriota</taxon>
        <taxon>Terriglobia</taxon>
        <taxon>Terriglobales</taxon>
        <taxon>Acidobacteriaceae</taxon>
        <taxon>Granulicella</taxon>
    </lineage>
</organism>
<dbReference type="SMART" id="SM01134">
    <property type="entry name" value="DeoRC"/>
    <property type="match status" value="1"/>
</dbReference>
<dbReference type="SMART" id="SM00420">
    <property type="entry name" value="HTH_DEOR"/>
    <property type="match status" value="1"/>
</dbReference>
<keyword evidence="2" id="KW-0804">Transcription</keyword>
<dbReference type="Pfam" id="PF00455">
    <property type="entry name" value="DeoRC"/>
    <property type="match status" value="1"/>
</dbReference>
<evidence type="ECO:0000259" key="3">
    <source>
        <dbReference type="PROSITE" id="PS51000"/>
    </source>
</evidence>
<dbReference type="InterPro" id="IPR036388">
    <property type="entry name" value="WH-like_DNA-bd_sf"/>
</dbReference>
<keyword evidence="5" id="KW-1185">Reference proteome</keyword>
<dbReference type="InterPro" id="IPR001034">
    <property type="entry name" value="DeoR_HTH"/>
</dbReference>
<comment type="caution">
    <text evidence="4">The sequence shown here is derived from an EMBL/GenBank/DDBJ whole genome shotgun (WGS) entry which is preliminary data.</text>
</comment>
<dbReference type="PROSITE" id="PS51000">
    <property type="entry name" value="HTH_DEOR_2"/>
    <property type="match status" value="1"/>
</dbReference>
<dbReference type="InterPro" id="IPR036390">
    <property type="entry name" value="WH_DNA-bd_sf"/>
</dbReference>
<evidence type="ECO:0000313" key="4">
    <source>
        <dbReference type="EMBL" id="MFC6645361.1"/>
    </source>
</evidence>
<dbReference type="GO" id="GO:0003677">
    <property type="term" value="F:DNA binding"/>
    <property type="evidence" value="ECO:0007669"/>
    <property type="project" value="UniProtKB-KW"/>
</dbReference>
<evidence type="ECO:0000256" key="2">
    <source>
        <dbReference type="ARBA" id="ARBA00023163"/>
    </source>
</evidence>
<dbReference type="SUPFAM" id="SSF46785">
    <property type="entry name" value="Winged helix' DNA-binding domain"/>
    <property type="match status" value="1"/>
</dbReference>
<evidence type="ECO:0000256" key="1">
    <source>
        <dbReference type="ARBA" id="ARBA00023015"/>
    </source>
</evidence>
<protein>
    <submittedName>
        <fullName evidence="4">DeoR/GlpR family DNA-binding transcription regulator</fullName>
    </submittedName>
</protein>
<dbReference type="PRINTS" id="PR00037">
    <property type="entry name" value="HTHLACR"/>
</dbReference>
<dbReference type="PANTHER" id="PTHR30363">
    <property type="entry name" value="HTH-TYPE TRANSCRIPTIONAL REGULATOR SRLR-RELATED"/>
    <property type="match status" value="1"/>
</dbReference>
<evidence type="ECO:0000313" key="5">
    <source>
        <dbReference type="Proteomes" id="UP001596391"/>
    </source>
</evidence>
<dbReference type="Gene3D" id="3.40.50.1360">
    <property type="match status" value="1"/>
</dbReference>
<reference evidence="5" key="1">
    <citation type="journal article" date="2019" name="Int. J. Syst. Evol. Microbiol.">
        <title>The Global Catalogue of Microorganisms (GCM) 10K type strain sequencing project: providing services to taxonomists for standard genome sequencing and annotation.</title>
        <authorList>
            <consortium name="The Broad Institute Genomics Platform"/>
            <consortium name="The Broad Institute Genome Sequencing Center for Infectious Disease"/>
            <person name="Wu L."/>
            <person name="Ma J."/>
        </authorList>
    </citation>
    <scope>NUCLEOTIDE SEQUENCE [LARGE SCALE GENOMIC DNA]</scope>
    <source>
        <strain evidence="5">CGMCC 1.16026</strain>
    </source>
</reference>
<dbReference type="InterPro" id="IPR014036">
    <property type="entry name" value="DeoR-like_C"/>
</dbReference>
<accession>A0ABW1Z7N5</accession>
<sequence length="269" mass="29699">MSKKTDRREERIMKELLRRGTMSLAELMDDFEVSAPSIRRDLSRLEARGLVKRTHGGVTLIEPSLYDAFRYDTSYQARELRFAAQKRLIGVAAAEIVRENETVGITAGTTATQVGRALRQRRNISVVTNALNIGMELCNQTAIRTTLTGGLLAWRWTFAMAGPAAVEALRDTFLDKVFLSVTGFDLKHGATTLEQEEALVARTMVEHAKEVIVIADSSKFGVISPSRICRTQDVHRVITDDGLAEDKRAALEAAGISVQIVEAHMPASE</sequence>
<feature type="domain" description="HTH deoR-type" evidence="3">
    <location>
        <begin position="5"/>
        <end position="60"/>
    </location>
</feature>
<dbReference type="Proteomes" id="UP001596391">
    <property type="component" value="Unassembled WGS sequence"/>
</dbReference>
<gene>
    <name evidence="4" type="ORF">ACFQBQ_07125</name>
</gene>
<dbReference type="Pfam" id="PF08220">
    <property type="entry name" value="HTH_DeoR"/>
    <property type="match status" value="1"/>
</dbReference>
<dbReference type="RefSeq" id="WP_263371740.1">
    <property type="nucleotide sequence ID" value="NZ_JAGSYD010000003.1"/>
</dbReference>
<dbReference type="SUPFAM" id="SSF100950">
    <property type="entry name" value="NagB/RpiA/CoA transferase-like"/>
    <property type="match status" value="1"/>
</dbReference>
<dbReference type="InterPro" id="IPR037171">
    <property type="entry name" value="NagB/RpiA_transferase-like"/>
</dbReference>
<dbReference type="Gene3D" id="1.10.10.10">
    <property type="entry name" value="Winged helix-like DNA-binding domain superfamily/Winged helix DNA-binding domain"/>
    <property type="match status" value="1"/>
</dbReference>
<proteinExistence type="predicted"/>
<keyword evidence="4" id="KW-0238">DNA-binding</keyword>
<dbReference type="InterPro" id="IPR050313">
    <property type="entry name" value="Carb_Metab_HTH_regulators"/>
</dbReference>
<name>A0ABW1Z7N5_9BACT</name>